<dbReference type="PROSITE" id="PS50156">
    <property type="entry name" value="SSD"/>
    <property type="match status" value="1"/>
</dbReference>
<keyword evidence="9" id="KW-1185">Reference proteome</keyword>
<feature type="transmembrane region" description="Helical" evidence="6">
    <location>
        <begin position="232"/>
        <end position="256"/>
    </location>
</feature>
<dbReference type="InterPro" id="IPR004869">
    <property type="entry name" value="MMPL_dom"/>
</dbReference>
<dbReference type="RefSeq" id="WP_019045903.1">
    <property type="nucleotide sequence ID" value="NZ_BAFO02000034.1"/>
</dbReference>
<keyword evidence="2" id="KW-1003">Cell membrane</keyword>
<comment type="caution">
    <text evidence="8">The sequence shown here is derived from an EMBL/GenBank/DDBJ whole genome shotgun (WGS) entry which is preliminary data.</text>
</comment>
<dbReference type="InterPro" id="IPR050545">
    <property type="entry name" value="Mycobact_MmpL"/>
</dbReference>
<evidence type="ECO:0000256" key="2">
    <source>
        <dbReference type="ARBA" id="ARBA00022475"/>
    </source>
</evidence>
<feature type="transmembrane region" description="Helical" evidence="6">
    <location>
        <begin position="365"/>
        <end position="385"/>
    </location>
</feature>
<comment type="subcellular location">
    <subcellularLocation>
        <location evidence="1">Cell membrane</location>
        <topology evidence="1">Multi-pass membrane protein</topology>
    </subcellularLocation>
</comment>
<keyword evidence="5 6" id="KW-0472">Membrane</keyword>
<dbReference type="PANTHER" id="PTHR33406">
    <property type="entry name" value="MEMBRANE PROTEIN MJ1562-RELATED"/>
    <property type="match status" value="1"/>
</dbReference>
<dbReference type="STRING" id="1824.SAMN05444423_104383"/>
<dbReference type="Pfam" id="PF03176">
    <property type="entry name" value="MMPL"/>
    <property type="match status" value="2"/>
</dbReference>
<feature type="transmembrane region" description="Helical" evidence="6">
    <location>
        <begin position="661"/>
        <end position="680"/>
    </location>
</feature>
<feature type="domain" description="SSD" evidence="7">
    <location>
        <begin position="199"/>
        <end position="331"/>
    </location>
</feature>
<evidence type="ECO:0000256" key="3">
    <source>
        <dbReference type="ARBA" id="ARBA00022692"/>
    </source>
</evidence>
<dbReference type="eggNOG" id="COG2409">
    <property type="taxonomic scope" value="Bacteria"/>
</dbReference>
<dbReference type="Proteomes" id="UP000017048">
    <property type="component" value="Unassembled WGS sequence"/>
</dbReference>
<dbReference type="EMBL" id="BAFO02000034">
    <property type="protein sequence ID" value="GAD87307.1"/>
    <property type="molecule type" value="Genomic_DNA"/>
</dbReference>
<dbReference type="SUPFAM" id="SSF82866">
    <property type="entry name" value="Multidrug efflux transporter AcrB transmembrane domain"/>
    <property type="match status" value="2"/>
</dbReference>
<dbReference type="Gene3D" id="1.20.1640.10">
    <property type="entry name" value="Multidrug efflux transporter AcrB transmembrane domain"/>
    <property type="match status" value="2"/>
</dbReference>
<evidence type="ECO:0000256" key="1">
    <source>
        <dbReference type="ARBA" id="ARBA00004651"/>
    </source>
</evidence>
<keyword evidence="4 6" id="KW-1133">Transmembrane helix</keyword>
<dbReference type="GO" id="GO:0005886">
    <property type="term" value="C:plasma membrane"/>
    <property type="evidence" value="ECO:0007669"/>
    <property type="project" value="UniProtKB-SubCell"/>
</dbReference>
<feature type="transmembrane region" description="Helical" evidence="6">
    <location>
        <begin position="587"/>
        <end position="608"/>
    </location>
</feature>
<dbReference type="AlphaFoldDB" id="U5EB21"/>
<evidence type="ECO:0000313" key="8">
    <source>
        <dbReference type="EMBL" id="GAD87307.1"/>
    </source>
</evidence>
<evidence type="ECO:0000313" key="9">
    <source>
        <dbReference type="Proteomes" id="UP000017048"/>
    </source>
</evidence>
<feature type="transmembrane region" description="Helical" evidence="6">
    <location>
        <begin position="520"/>
        <end position="539"/>
    </location>
</feature>
<feature type="transmembrane region" description="Helical" evidence="6">
    <location>
        <begin position="277"/>
        <end position="298"/>
    </location>
</feature>
<dbReference type="OrthoDB" id="7051771at2"/>
<feature type="transmembrane region" description="Helical" evidence="6">
    <location>
        <begin position="546"/>
        <end position="567"/>
    </location>
</feature>
<accession>U5EB21</accession>
<evidence type="ECO:0000256" key="4">
    <source>
        <dbReference type="ARBA" id="ARBA00022989"/>
    </source>
</evidence>
<feature type="transmembrane region" description="Helical" evidence="6">
    <location>
        <begin position="310"/>
        <end position="332"/>
    </location>
</feature>
<gene>
    <name evidence="8" type="ORF">NCAST_34_04370</name>
</gene>
<keyword evidence="3 6" id="KW-0812">Transmembrane</keyword>
<name>U5EB21_NOCAS</name>
<reference evidence="8 9" key="1">
    <citation type="journal article" date="2014" name="BMC Genomics">
        <title>Genome based analysis of type-I polyketide synthase and nonribosomal peptide synthetase gene clusters in seven strains of five representative Nocardia species.</title>
        <authorList>
            <person name="Komaki H."/>
            <person name="Ichikawa N."/>
            <person name="Hosoyama A."/>
            <person name="Takahashi-Nakaguchi A."/>
            <person name="Matsuzawa T."/>
            <person name="Suzuki K."/>
            <person name="Fujita N."/>
            <person name="Gonoi T."/>
        </authorList>
    </citation>
    <scope>NUCLEOTIDE SEQUENCE [LARGE SCALE GENOMIC DNA]</scope>
    <source>
        <strain evidence="8 9">NBRC 15531</strain>
    </source>
</reference>
<proteinExistence type="predicted"/>
<feature type="transmembrane region" description="Helical" evidence="6">
    <location>
        <begin position="187"/>
        <end position="220"/>
    </location>
</feature>
<evidence type="ECO:0000259" key="7">
    <source>
        <dbReference type="PROSITE" id="PS50156"/>
    </source>
</evidence>
<feature type="transmembrane region" description="Helical" evidence="6">
    <location>
        <begin position="12"/>
        <end position="31"/>
    </location>
</feature>
<dbReference type="InterPro" id="IPR000731">
    <property type="entry name" value="SSD"/>
</dbReference>
<organism evidence="8 9">
    <name type="scientific">Nocardia asteroides NBRC 15531</name>
    <dbReference type="NCBI Taxonomy" id="1110697"/>
    <lineage>
        <taxon>Bacteria</taxon>
        <taxon>Bacillati</taxon>
        <taxon>Actinomycetota</taxon>
        <taxon>Actinomycetes</taxon>
        <taxon>Mycobacteriales</taxon>
        <taxon>Nocardiaceae</taxon>
        <taxon>Nocardia</taxon>
    </lineage>
</organism>
<dbReference type="GeneID" id="91516016"/>
<evidence type="ECO:0000256" key="5">
    <source>
        <dbReference type="ARBA" id="ARBA00023136"/>
    </source>
</evidence>
<evidence type="ECO:0000256" key="6">
    <source>
        <dbReference type="SAM" id="Phobius"/>
    </source>
</evidence>
<dbReference type="PANTHER" id="PTHR33406:SF13">
    <property type="entry name" value="MEMBRANE PROTEIN YDFJ"/>
    <property type="match status" value="1"/>
</dbReference>
<sequence length="710" mass="74450">MEKLIQITRVHRWWVVGAWLLLVAAAVPLMLHQADRLTAGGYEVPGSGSQQVQRVVAEKFPALSQEQLLLVVRCDTGAAPESVERQLERTLAQVGAGGSAVSVAAPAAVAARQAVATGHRELAIPLHVTTGWNGAIDAGRDLTHHFDESSGEPGCRTQVAGRGAQAAALHDVSESGLKLAEMIGMPVLLLMLLVIFGSLAAAALPLVIAGVSLAVTGAAIYLISQHALMSVFALNMSSMIGLGVAVDYALFVVVRFREELRRGATVEQARATSMRTSGMAVVASGATVVAALSSVFVIDNAALRSMALGAVLVVCVAVLVTVTLLPILLSLLAGRIGRVESDGVERPLESTFWYRWTARVVDRPVVATVLALGALALLIAPVFSLRMGDDTLRQLPEQNSARQAAETAHRLLGPGADAPVVITLQGRPGGSVDADTGRLAEALRGDALVESAQVIGAEGDVRVLAVVLSVDYESEAARGFVRTVRSEILPATGIEATSHVAVGGAGASGVDLIGLIHDRLPLVAVLVLVLSYILLALLLRSLVLPLKAIVTNMLSVGAGFGVIVALFQWGWLQDLTGIEPLGHVQSLALPLVLAVVFGLSMDYEVFLLSRIRERWEATGDDRRAVAEGVGSTAGVISSAAVIMIAVFAAFGVTGIPVVQQLGIACGVAVAVDATITRLILVPATMTMLGRWNWYFPAPLRKIRVLQEARE</sequence>
<protein>
    <recommendedName>
        <fullName evidence="7">SSD domain-containing protein</fullName>
    </recommendedName>
</protein>
<feature type="transmembrane region" description="Helical" evidence="6">
    <location>
        <begin position="629"/>
        <end position="655"/>
    </location>
</feature>